<evidence type="ECO:0000313" key="5">
    <source>
        <dbReference type="EMBL" id="RVX20564.1"/>
    </source>
</evidence>
<sequence length="130" mass="14732">MAGENVDELDEGGNCHPPEKQGLNNGSGGGEKWPGWPGENVFRMLIPVQKVGYIIGRKGEHIKKLSEETKARIKILDGPPGTSERAVSFYLNFYRFYNHLRQQINDQSGFNLEEPKIQIAGISIEYYKFF</sequence>
<accession>A0A438KH86</accession>
<dbReference type="Pfam" id="PF00013">
    <property type="entry name" value="KH_1"/>
    <property type="match status" value="1"/>
</dbReference>
<evidence type="ECO:0000256" key="3">
    <source>
        <dbReference type="SAM" id="MobiDB-lite"/>
    </source>
</evidence>
<organism evidence="5 6">
    <name type="scientific">Vitis vinifera</name>
    <name type="common">Grape</name>
    <dbReference type="NCBI Taxonomy" id="29760"/>
    <lineage>
        <taxon>Eukaryota</taxon>
        <taxon>Viridiplantae</taxon>
        <taxon>Streptophyta</taxon>
        <taxon>Embryophyta</taxon>
        <taxon>Tracheophyta</taxon>
        <taxon>Spermatophyta</taxon>
        <taxon>Magnoliopsida</taxon>
        <taxon>eudicotyledons</taxon>
        <taxon>Gunneridae</taxon>
        <taxon>Pentapetalae</taxon>
        <taxon>rosids</taxon>
        <taxon>Vitales</taxon>
        <taxon>Vitaceae</taxon>
        <taxon>Viteae</taxon>
        <taxon>Vitis</taxon>
    </lineage>
</organism>
<keyword evidence="1" id="KW-0677">Repeat</keyword>
<dbReference type="Proteomes" id="UP000288805">
    <property type="component" value="Unassembled WGS sequence"/>
</dbReference>
<evidence type="ECO:0000256" key="1">
    <source>
        <dbReference type="ARBA" id="ARBA00022737"/>
    </source>
</evidence>
<dbReference type="PROSITE" id="PS50084">
    <property type="entry name" value="KH_TYPE_1"/>
    <property type="match status" value="1"/>
</dbReference>
<dbReference type="EMBL" id="QGNW01000006">
    <property type="protein sequence ID" value="RVX20564.1"/>
    <property type="molecule type" value="Genomic_DNA"/>
</dbReference>
<feature type="domain" description="K Homology" evidence="4">
    <location>
        <begin position="38"/>
        <end position="95"/>
    </location>
</feature>
<dbReference type="Gene3D" id="3.30.1370.10">
    <property type="entry name" value="K Homology domain, type 1"/>
    <property type="match status" value="1"/>
</dbReference>
<dbReference type="CDD" id="cd22459">
    <property type="entry name" value="KH-I_PEPPER_rpt1_like"/>
    <property type="match status" value="1"/>
</dbReference>
<feature type="compositionally biased region" description="Acidic residues" evidence="3">
    <location>
        <begin position="1"/>
        <end position="11"/>
    </location>
</feature>
<gene>
    <name evidence="5" type="primary">FLK_6</name>
    <name evidence="5" type="ORF">CK203_002433</name>
</gene>
<feature type="region of interest" description="Disordered" evidence="3">
    <location>
        <begin position="1"/>
        <end position="35"/>
    </location>
</feature>
<name>A0A438KH86_VITVI</name>
<keyword evidence="2" id="KW-0694">RNA-binding</keyword>
<dbReference type="SMART" id="SM00322">
    <property type="entry name" value="KH"/>
    <property type="match status" value="1"/>
</dbReference>
<evidence type="ECO:0000313" key="6">
    <source>
        <dbReference type="Proteomes" id="UP000288805"/>
    </source>
</evidence>
<dbReference type="AlphaFoldDB" id="A0A438KH86"/>
<evidence type="ECO:0000256" key="2">
    <source>
        <dbReference type="PROSITE-ProRule" id="PRU00117"/>
    </source>
</evidence>
<reference evidence="5 6" key="1">
    <citation type="journal article" date="2018" name="PLoS Genet.">
        <title>Population sequencing reveals clonal diversity and ancestral inbreeding in the grapevine cultivar Chardonnay.</title>
        <authorList>
            <person name="Roach M.J."/>
            <person name="Johnson D.L."/>
            <person name="Bohlmann J."/>
            <person name="van Vuuren H.J."/>
            <person name="Jones S.J."/>
            <person name="Pretorius I.S."/>
            <person name="Schmidt S.A."/>
            <person name="Borneman A.R."/>
        </authorList>
    </citation>
    <scope>NUCLEOTIDE SEQUENCE [LARGE SCALE GENOMIC DNA]</scope>
    <source>
        <strain evidence="6">cv. Chardonnay</strain>
        <tissue evidence="5">Leaf</tissue>
    </source>
</reference>
<dbReference type="PANTHER" id="PTHR10288">
    <property type="entry name" value="KH DOMAIN CONTAINING RNA BINDING PROTEIN"/>
    <property type="match status" value="1"/>
</dbReference>
<dbReference type="InterPro" id="IPR004088">
    <property type="entry name" value="KH_dom_type_1"/>
</dbReference>
<protein>
    <submittedName>
        <fullName evidence="5">Flowering locus K-likey domain</fullName>
    </submittedName>
</protein>
<dbReference type="SUPFAM" id="SSF54791">
    <property type="entry name" value="Eukaryotic type KH-domain (KH-domain type I)"/>
    <property type="match status" value="1"/>
</dbReference>
<evidence type="ECO:0000259" key="4">
    <source>
        <dbReference type="SMART" id="SM00322"/>
    </source>
</evidence>
<dbReference type="GO" id="GO:0003723">
    <property type="term" value="F:RNA binding"/>
    <property type="evidence" value="ECO:0007669"/>
    <property type="project" value="UniProtKB-UniRule"/>
</dbReference>
<dbReference type="InterPro" id="IPR004087">
    <property type="entry name" value="KH_dom"/>
</dbReference>
<dbReference type="InterPro" id="IPR036612">
    <property type="entry name" value="KH_dom_type_1_sf"/>
</dbReference>
<proteinExistence type="predicted"/>
<comment type="caution">
    <text evidence="5">The sequence shown here is derived from an EMBL/GenBank/DDBJ whole genome shotgun (WGS) entry which is preliminary data.</text>
</comment>